<dbReference type="AlphaFoldDB" id="A0A097EG61"/>
<dbReference type="SMART" id="SM00052">
    <property type="entry name" value="EAL"/>
    <property type="match status" value="1"/>
</dbReference>
<dbReference type="PROSITE" id="PS50887">
    <property type="entry name" value="GGDEF"/>
    <property type="match status" value="1"/>
</dbReference>
<evidence type="ECO:0000259" key="3">
    <source>
        <dbReference type="PROSITE" id="PS50883"/>
    </source>
</evidence>
<dbReference type="Pfam" id="PF00990">
    <property type="entry name" value="GGDEF"/>
    <property type="match status" value="1"/>
</dbReference>
<evidence type="ECO:0000259" key="2">
    <source>
        <dbReference type="PROSITE" id="PS50113"/>
    </source>
</evidence>
<protein>
    <submittedName>
        <fullName evidence="5">Diguanylate cyclase</fullName>
    </submittedName>
</protein>
<dbReference type="Proteomes" id="UP000033200">
    <property type="component" value="Chromosome"/>
</dbReference>
<feature type="transmembrane region" description="Helical" evidence="1">
    <location>
        <begin position="110"/>
        <end position="132"/>
    </location>
</feature>
<gene>
    <name evidence="5" type="ORF">MC45_09355</name>
</gene>
<accession>A0A097EG61</accession>
<keyword evidence="1" id="KW-0472">Membrane</keyword>
<keyword evidence="6" id="KW-1185">Reference proteome</keyword>
<dbReference type="CDD" id="cd01948">
    <property type="entry name" value="EAL"/>
    <property type="match status" value="1"/>
</dbReference>
<feature type="domain" description="PAC" evidence="2">
    <location>
        <begin position="301"/>
        <end position="354"/>
    </location>
</feature>
<dbReference type="PROSITE" id="PS50113">
    <property type="entry name" value="PAC"/>
    <property type="match status" value="1"/>
</dbReference>
<organism evidence="5 6">
    <name type="scientific">Sphingomonas taxi</name>
    <dbReference type="NCBI Taxonomy" id="1549858"/>
    <lineage>
        <taxon>Bacteria</taxon>
        <taxon>Pseudomonadati</taxon>
        <taxon>Pseudomonadota</taxon>
        <taxon>Alphaproteobacteria</taxon>
        <taxon>Sphingomonadales</taxon>
        <taxon>Sphingomonadaceae</taxon>
        <taxon>Sphingomonas</taxon>
    </lineage>
</organism>
<dbReference type="SUPFAM" id="SSF55785">
    <property type="entry name" value="PYP-like sensor domain (PAS domain)"/>
    <property type="match status" value="1"/>
</dbReference>
<dbReference type="InterPro" id="IPR000700">
    <property type="entry name" value="PAS-assoc_C"/>
</dbReference>
<dbReference type="InterPro" id="IPR029787">
    <property type="entry name" value="Nucleotide_cyclase"/>
</dbReference>
<name>A0A097EG61_9SPHN</name>
<sequence>MNQETAPASDPSAIRFSQLLGFRDGDDAAHWARIRSTQLDAGRQLALLLLCANLIGAATTVSLFATQVSAWWLGGWAMLVAAVSVTVAMRRLSTRHRDGGYATQADLRATAIEGVALAVAWSIPCLIFNTHPGSNSAYVLWMILSVLMTAGAVAMAPLALATIAFVGGLGLSVTVKLVTIGSYAAACATSIFTVMLIVVCLNRARSLVVIRASQIALAERDETVSLLLREFEETSADWLWETDAARRVVKASPRFAYACRLDPVTIEGMPFLQVLAGPTWDTGEFTPGLRALADKLKTRDSFRDLRLSLTVDGEERWWELAASPRFDENGSFCGFRGVGSDVTEQRASADKINRMARFDTLTGLPNRLMVNETLARAMAEADKWGGRCAFMMIDLDRFKAVNDTLGHPIGDRLLSRVAERLAQLMGDNETCGRLGGDEFAVVMRDATNSSAVEALAQRIIETLSRPYEVDANTLYIGASVGLAIGPRDGRTAEMLIRSADLALYRAKDAGRGVYHAYEPELHVQAEERRVLEMALRQALERGEMHLHYQPVVDAATGSLTGFEALLRWHSPQFGDVSPAKFIPLSEEARLIQPIGEWVLRTACAEAARWPSHVRVAVNVSADQLQNPGFVTVVTSALADSGLSVERLELEVTESVFMHEGLGATKVLERILDLGVRLSLDDFGTGYSSLGYLSRTRFSSIKIDRSFVQSASRGVKEAIAIIRAVVALAQSLGMATTAEGVETEAEHRMVQDLGCTKVQGFYFGRPLPVEEARAVAGRRWDSDVAA</sequence>
<dbReference type="Pfam" id="PF00563">
    <property type="entry name" value="EAL"/>
    <property type="match status" value="1"/>
</dbReference>
<dbReference type="InterPro" id="IPR035965">
    <property type="entry name" value="PAS-like_dom_sf"/>
</dbReference>
<feature type="domain" description="EAL" evidence="3">
    <location>
        <begin position="528"/>
        <end position="779"/>
    </location>
</feature>
<feature type="domain" description="GGDEF" evidence="4">
    <location>
        <begin position="386"/>
        <end position="519"/>
    </location>
</feature>
<dbReference type="PROSITE" id="PS50883">
    <property type="entry name" value="EAL"/>
    <property type="match status" value="1"/>
</dbReference>
<dbReference type="InterPro" id="IPR052155">
    <property type="entry name" value="Biofilm_reg_signaling"/>
</dbReference>
<keyword evidence="1" id="KW-1133">Transmembrane helix</keyword>
<evidence type="ECO:0000259" key="4">
    <source>
        <dbReference type="PROSITE" id="PS50887"/>
    </source>
</evidence>
<dbReference type="InterPro" id="IPR013656">
    <property type="entry name" value="PAS_4"/>
</dbReference>
<feature type="transmembrane region" description="Helical" evidence="1">
    <location>
        <begin position="71"/>
        <end position="89"/>
    </location>
</feature>
<dbReference type="STRING" id="1549858.MC45_09355"/>
<keyword evidence="1" id="KW-0812">Transmembrane</keyword>
<dbReference type="CDD" id="cd01949">
    <property type="entry name" value="GGDEF"/>
    <property type="match status" value="1"/>
</dbReference>
<dbReference type="InterPro" id="IPR000160">
    <property type="entry name" value="GGDEF_dom"/>
</dbReference>
<dbReference type="SUPFAM" id="SSF141868">
    <property type="entry name" value="EAL domain-like"/>
    <property type="match status" value="1"/>
</dbReference>
<dbReference type="PANTHER" id="PTHR44757:SF2">
    <property type="entry name" value="BIOFILM ARCHITECTURE MAINTENANCE PROTEIN MBAA"/>
    <property type="match status" value="1"/>
</dbReference>
<proteinExistence type="predicted"/>
<evidence type="ECO:0000313" key="6">
    <source>
        <dbReference type="Proteomes" id="UP000033200"/>
    </source>
</evidence>
<feature type="transmembrane region" description="Helical" evidence="1">
    <location>
        <begin position="45"/>
        <end position="65"/>
    </location>
</feature>
<dbReference type="Pfam" id="PF08448">
    <property type="entry name" value="PAS_4"/>
    <property type="match status" value="1"/>
</dbReference>
<dbReference type="Gene3D" id="3.30.70.270">
    <property type="match status" value="1"/>
</dbReference>
<dbReference type="RefSeq" id="WP_038662230.1">
    <property type="nucleotide sequence ID" value="NZ_CP009571.1"/>
</dbReference>
<dbReference type="eggNOG" id="COG5001">
    <property type="taxonomic scope" value="Bacteria"/>
</dbReference>
<feature type="transmembrane region" description="Helical" evidence="1">
    <location>
        <begin position="183"/>
        <end position="204"/>
    </location>
</feature>
<dbReference type="HOGENOM" id="CLU_000445_70_49_5"/>
<dbReference type="EMBL" id="CP009571">
    <property type="protein sequence ID" value="AIT06541.1"/>
    <property type="molecule type" value="Genomic_DNA"/>
</dbReference>
<evidence type="ECO:0000313" key="5">
    <source>
        <dbReference type="EMBL" id="AIT06541.1"/>
    </source>
</evidence>
<dbReference type="PANTHER" id="PTHR44757">
    <property type="entry name" value="DIGUANYLATE CYCLASE DGCP"/>
    <property type="match status" value="1"/>
</dbReference>
<dbReference type="NCBIfam" id="TIGR00229">
    <property type="entry name" value="sensory_box"/>
    <property type="match status" value="1"/>
</dbReference>
<dbReference type="InterPro" id="IPR035919">
    <property type="entry name" value="EAL_sf"/>
</dbReference>
<dbReference type="CDD" id="cd00130">
    <property type="entry name" value="PAS"/>
    <property type="match status" value="1"/>
</dbReference>
<dbReference type="SMART" id="SM00267">
    <property type="entry name" value="GGDEF"/>
    <property type="match status" value="1"/>
</dbReference>
<reference evidence="5 6" key="1">
    <citation type="submission" date="2014-09" db="EMBL/GenBank/DDBJ databases">
        <title>Using Illumina technology Improving SMRT sequencing Genome Assembly by RASTools.</title>
        <authorList>
            <person name="Zhou Y."/>
            <person name="Ma T."/>
            <person name="Liu T."/>
        </authorList>
    </citation>
    <scope>NUCLEOTIDE SEQUENCE [LARGE SCALE GENOMIC DNA]</scope>
    <source>
        <strain evidence="5 6">ATCC 55669</strain>
    </source>
</reference>
<dbReference type="SUPFAM" id="SSF55073">
    <property type="entry name" value="Nucleotide cyclase"/>
    <property type="match status" value="1"/>
</dbReference>
<dbReference type="NCBIfam" id="TIGR00254">
    <property type="entry name" value="GGDEF"/>
    <property type="match status" value="1"/>
</dbReference>
<dbReference type="KEGG" id="stax:MC45_09355"/>
<evidence type="ECO:0000256" key="1">
    <source>
        <dbReference type="SAM" id="Phobius"/>
    </source>
</evidence>
<dbReference type="InterPro" id="IPR000014">
    <property type="entry name" value="PAS"/>
</dbReference>
<feature type="transmembrane region" description="Helical" evidence="1">
    <location>
        <begin position="138"/>
        <end position="171"/>
    </location>
</feature>
<dbReference type="InterPro" id="IPR001633">
    <property type="entry name" value="EAL_dom"/>
</dbReference>
<dbReference type="Gene3D" id="3.30.450.20">
    <property type="entry name" value="PAS domain"/>
    <property type="match status" value="1"/>
</dbReference>
<dbReference type="InterPro" id="IPR043128">
    <property type="entry name" value="Rev_trsase/Diguanyl_cyclase"/>
</dbReference>
<dbReference type="Gene3D" id="3.20.20.450">
    <property type="entry name" value="EAL domain"/>
    <property type="match status" value="1"/>
</dbReference>